<dbReference type="InterPro" id="IPR032466">
    <property type="entry name" value="Metal_Hydrolase"/>
</dbReference>
<keyword evidence="3" id="KW-1185">Reference proteome</keyword>
<reference evidence="2 3" key="1">
    <citation type="submission" date="2019-03" db="EMBL/GenBank/DDBJ databases">
        <authorList>
            <person name="Zhang S."/>
        </authorList>
    </citation>
    <scope>NUCLEOTIDE SEQUENCE [LARGE SCALE GENOMIC DNA]</scope>
    <source>
        <strain evidence="2 3">S4J41</strain>
    </source>
</reference>
<protein>
    <submittedName>
        <fullName evidence="2">Amidohydrolase</fullName>
    </submittedName>
</protein>
<feature type="domain" description="Amidohydrolase 3" evidence="1">
    <location>
        <begin position="50"/>
        <end position="535"/>
    </location>
</feature>
<sequence length="542" mass="58561">MTIPSRILTNGKIWCGLNEGFAEAIAISDDKVLAVGSAKDIAELAGPDTEIVDLEGRLATPGLNDAHLHLHMYGMSKLNLDLRAAAGMTTVQAILDQVAEAVAKAEPGTWITGRGYDHDKLAELRHPHRRELDAVAPNNPVMLTRACGHTAVCNSMALQLGEIGHNSPDPYGGKIGRAEGELNGLLFEAARAPVQKAQPEPSTEDFVDAIERAGTELLSLGITSVMEAGIGMGPGEPELRAYQIANRDGRLPVRVAGTLMGDLEKNILDIAYAEGLVTGAGDDMFRIGPVKIFTDGSAGAGTAWMSVPYYNDDTNFGVPCLSQEQVDELVLKAHRLGYQMAPHAIGDAAIEMILNAYEKAYADTPAPDRRHRIEHCGWHRPDQLERMKAMGVIPAGQPSFLYYFGEGYFMCLGPDRPHDCYPYKTWLDAGLHPSASTDCPVTDPNPFANIYAMVTRKSDGGTVLGDGQQLSVAEALHLYTYEAAYGVHDEDRKGRLIPGQLADVSVFDTDFFTVDPEKILSGQCVLTIRGGETVFERDATLT</sequence>
<gene>
    <name evidence="2" type="ORF">E1B25_19495</name>
</gene>
<name>A0A4R5EIX9_9RHOB</name>
<evidence type="ECO:0000259" key="1">
    <source>
        <dbReference type="Pfam" id="PF07969"/>
    </source>
</evidence>
<dbReference type="AlphaFoldDB" id="A0A4R5EIX9"/>
<dbReference type="Gene3D" id="2.30.40.10">
    <property type="entry name" value="Urease, subunit C, domain 1"/>
    <property type="match status" value="1"/>
</dbReference>
<dbReference type="InterPro" id="IPR013108">
    <property type="entry name" value="Amidohydro_3"/>
</dbReference>
<dbReference type="Gene3D" id="3.10.310.70">
    <property type="match status" value="1"/>
</dbReference>
<proteinExistence type="predicted"/>
<dbReference type="Proteomes" id="UP000294662">
    <property type="component" value="Unassembled WGS sequence"/>
</dbReference>
<accession>A0A4R5EIX9</accession>
<dbReference type="OrthoDB" id="9811399at2"/>
<dbReference type="InterPro" id="IPR011059">
    <property type="entry name" value="Metal-dep_hydrolase_composite"/>
</dbReference>
<dbReference type="Gene3D" id="3.20.20.140">
    <property type="entry name" value="Metal-dependent hydrolases"/>
    <property type="match status" value="1"/>
</dbReference>
<dbReference type="InterPro" id="IPR033932">
    <property type="entry name" value="YtcJ-like"/>
</dbReference>
<dbReference type="RefSeq" id="WP_132831253.1">
    <property type="nucleotide sequence ID" value="NZ_SMFP01000019.1"/>
</dbReference>
<evidence type="ECO:0000313" key="3">
    <source>
        <dbReference type="Proteomes" id="UP000294662"/>
    </source>
</evidence>
<dbReference type="SUPFAM" id="SSF51338">
    <property type="entry name" value="Composite domain of metallo-dependent hydrolases"/>
    <property type="match status" value="1"/>
</dbReference>
<dbReference type="PANTHER" id="PTHR22642">
    <property type="entry name" value="IMIDAZOLONEPROPIONASE"/>
    <property type="match status" value="1"/>
</dbReference>
<comment type="caution">
    <text evidence="2">The sequence shown here is derived from an EMBL/GenBank/DDBJ whole genome shotgun (WGS) entry which is preliminary data.</text>
</comment>
<keyword evidence="2" id="KW-0378">Hydrolase</keyword>
<dbReference type="EMBL" id="SMFP01000019">
    <property type="protein sequence ID" value="TDE34515.1"/>
    <property type="molecule type" value="Genomic_DNA"/>
</dbReference>
<dbReference type="PANTHER" id="PTHR22642:SF2">
    <property type="entry name" value="PROTEIN LONG AFTER FAR-RED 3"/>
    <property type="match status" value="1"/>
</dbReference>
<dbReference type="CDD" id="cd01300">
    <property type="entry name" value="YtcJ_like"/>
    <property type="match status" value="1"/>
</dbReference>
<dbReference type="GO" id="GO:0016810">
    <property type="term" value="F:hydrolase activity, acting on carbon-nitrogen (but not peptide) bonds"/>
    <property type="evidence" value="ECO:0007669"/>
    <property type="project" value="InterPro"/>
</dbReference>
<evidence type="ECO:0000313" key="2">
    <source>
        <dbReference type="EMBL" id="TDE34515.1"/>
    </source>
</evidence>
<organism evidence="2 3">
    <name type="scientific">Antarcticimicrobium sediminis</name>
    <dbReference type="NCBI Taxonomy" id="2546227"/>
    <lineage>
        <taxon>Bacteria</taxon>
        <taxon>Pseudomonadati</taxon>
        <taxon>Pseudomonadota</taxon>
        <taxon>Alphaproteobacteria</taxon>
        <taxon>Rhodobacterales</taxon>
        <taxon>Paracoccaceae</taxon>
        <taxon>Antarcticimicrobium</taxon>
    </lineage>
</organism>
<dbReference type="Pfam" id="PF07969">
    <property type="entry name" value="Amidohydro_3"/>
    <property type="match status" value="1"/>
</dbReference>
<dbReference type="SUPFAM" id="SSF51556">
    <property type="entry name" value="Metallo-dependent hydrolases"/>
    <property type="match status" value="1"/>
</dbReference>